<sequence length="250" mass="25988">MTTYDVHPEPHIVDSSQATAWLSGGWKLFMAAPAVWIAIGVVFAVIHVLLGLVPALGIVAHMLLLPVLAAGLLEASRIAESGAVPPFEALFAGFRHCTGNLVMVGLLTLGALAAIGAIAFVIVFIGGGTGAFSALMHIADADAAATTSGASIGLALGSILLAFLVTLSLLPPLIMALWFAPALVFFDGMMPLAAMKNSLKACLHNWLSITIYGILAFVLMCIVAITVVGLLVVVPLVATSLYLSYRDIFH</sequence>
<reference evidence="2" key="1">
    <citation type="submission" date="2021-04" db="EMBL/GenBank/DDBJ databases">
        <authorList>
            <person name="Hornung B."/>
        </authorList>
    </citation>
    <scope>NUCLEOTIDE SEQUENCE</scope>
    <source>
        <strain evidence="2">G5G6</strain>
    </source>
</reference>
<dbReference type="Proteomes" id="UP000742786">
    <property type="component" value="Unassembled WGS sequence"/>
</dbReference>
<feature type="transmembrane region" description="Helical" evidence="1">
    <location>
        <begin position="214"/>
        <end position="243"/>
    </location>
</feature>
<keyword evidence="3" id="KW-1185">Reference proteome</keyword>
<evidence type="ECO:0008006" key="4">
    <source>
        <dbReference type="Google" id="ProtNLM"/>
    </source>
</evidence>
<evidence type="ECO:0000313" key="2">
    <source>
        <dbReference type="EMBL" id="CAG4884173.1"/>
    </source>
</evidence>
<dbReference type="EMBL" id="CAJQUM010000001">
    <property type="protein sequence ID" value="CAG4884173.1"/>
    <property type="molecule type" value="Genomic_DNA"/>
</dbReference>
<dbReference type="NCBIfam" id="NF041043">
    <property type="entry name" value="BPSS1780_fam"/>
    <property type="match status" value="1"/>
</dbReference>
<dbReference type="AlphaFoldDB" id="A0A916J665"/>
<feature type="transmembrane region" description="Helical" evidence="1">
    <location>
        <begin position="101"/>
        <end position="125"/>
    </location>
</feature>
<accession>A0A916J665</accession>
<proteinExistence type="predicted"/>
<organism evidence="2 3">
    <name type="scientific">Georgfuchsia toluolica</name>
    <dbReference type="NCBI Taxonomy" id="424218"/>
    <lineage>
        <taxon>Bacteria</taxon>
        <taxon>Pseudomonadati</taxon>
        <taxon>Pseudomonadota</taxon>
        <taxon>Betaproteobacteria</taxon>
        <taxon>Nitrosomonadales</taxon>
        <taxon>Sterolibacteriaceae</taxon>
        <taxon>Georgfuchsia</taxon>
    </lineage>
</organism>
<dbReference type="InterPro" id="IPR047798">
    <property type="entry name" value="BPSS1780-like"/>
</dbReference>
<dbReference type="RefSeq" id="WP_220636046.1">
    <property type="nucleotide sequence ID" value="NZ_CAJQUM010000001.1"/>
</dbReference>
<keyword evidence="1" id="KW-0812">Transmembrane</keyword>
<gene>
    <name evidence="2" type="ORF">GTOL_12056</name>
</gene>
<keyword evidence="1" id="KW-1133">Transmembrane helix</keyword>
<protein>
    <recommendedName>
        <fullName evidence="4">Transmembrane protein</fullName>
    </recommendedName>
</protein>
<evidence type="ECO:0000256" key="1">
    <source>
        <dbReference type="SAM" id="Phobius"/>
    </source>
</evidence>
<comment type="caution">
    <text evidence="2">The sequence shown here is derived from an EMBL/GenBank/DDBJ whole genome shotgun (WGS) entry which is preliminary data.</text>
</comment>
<feature type="transmembrane region" description="Helical" evidence="1">
    <location>
        <begin position="145"/>
        <end position="166"/>
    </location>
</feature>
<evidence type="ECO:0000313" key="3">
    <source>
        <dbReference type="Proteomes" id="UP000742786"/>
    </source>
</evidence>
<name>A0A916J665_9PROT</name>
<feature type="transmembrane region" description="Helical" evidence="1">
    <location>
        <begin position="28"/>
        <end position="49"/>
    </location>
</feature>
<feature type="transmembrane region" description="Helical" evidence="1">
    <location>
        <begin position="173"/>
        <end position="194"/>
    </location>
</feature>
<keyword evidence="1" id="KW-0472">Membrane</keyword>